<evidence type="ECO:0000313" key="2">
    <source>
        <dbReference type="Proteomes" id="UP000248817"/>
    </source>
</evidence>
<organism evidence="1 2">
    <name type="scientific">Aspergillus indologenus CBS 114.80</name>
    <dbReference type="NCBI Taxonomy" id="1450541"/>
    <lineage>
        <taxon>Eukaryota</taxon>
        <taxon>Fungi</taxon>
        <taxon>Dikarya</taxon>
        <taxon>Ascomycota</taxon>
        <taxon>Pezizomycotina</taxon>
        <taxon>Eurotiomycetes</taxon>
        <taxon>Eurotiomycetidae</taxon>
        <taxon>Eurotiales</taxon>
        <taxon>Aspergillaceae</taxon>
        <taxon>Aspergillus</taxon>
        <taxon>Aspergillus subgen. Circumdati</taxon>
    </lineage>
</organism>
<name>A0A2V5I2J8_9EURO</name>
<protein>
    <submittedName>
        <fullName evidence="1">Uncharacterized protein</fullName>
    </submittedName>
</protein>
<reference evidence="1 2" key="1">
    <citation type="submission" date="2018-02" db="EMBL/GenBank/DDBJ databases">
        <title>The genomes of Aspergillus section Nigri reveals drivers in fungal speciation.</title>
        <authorList>
            <consortium name="DOE Joint Genome Institute"/>
            <person name="Vesth T.C."/>
            <person name="Nybo J."/>
            <person name="Theobald S."/>
            <person name="Brandl J."/>
            <person name="Frisvad J.C."/>
            <person name="Nielsen K.F."/>
            <person name="Lyhne E.K."/>
            <person name="Kogle M.E."/>
            <person name="Kuo A."/>
            <person name="Riley R."/>
            <person name="Clum A."/>
            <person name="Nolan M."/>
            <person name="Lipzen A."/>
            <person name="Salamov A."/>
            <person name="Henrissat B."/>
            <person name="Wiebenga A."/>
            <person name="De vries R.P."/>
            <person name="Grigoriev I.V."/>
            <person name="Mortensen U.H."/>
            <person name="Andersen M.R."/>
            <person name="Baker S.E."/>
        </authorList>
    </citation>
    <scope>NUCLEOTIDE SEQUENCE [LARGE SCALE GENOMIC DNA]</scope>
    <source>
        <strain evidence="1 2">CBS 114.80</strain>
    </source>
</reference>
<keyword evidence="2" id="KW-1185">Reference proteome</keyword>
<evidence type="ECO:0000313" key="1">
    <source>
        <dbReference type="EMBL" id="PYI29282.1"/>
    </source>
</evidence>
<dbReference type="PROSITE" id="PS51257">
    <property type="entry name" value="PROKAR_LIPOPROTEIN"/>
    <property type="match status" value="1"/>
</dbReference>
<accession>A0A2V5I2J8</accession>
<sequence>MQDRREPCRVPDWGKGSGALLHGTVGCIRGEAAWTRGIPLGSIYQFPLAALEPNTVFVSR</sequence>
<gene>
    <name evidence="1" type="ORF">BP00DRAFT_427732</name>
</gene>
<dbReference type="AlphaFoldDB" id="A0A2V5I2J8"/>
<dbReference type="Proteomes" id="UP000248817">
    <property type="component" value="Unassembled WGS sequence"/>
</dbReference>
<proteinExistence type="predicted"/>
<dbReference type="EMBL" id="KZ825534">
    <property type="protein sequence ID" value="PYI29282.1"/>
    <property type="molecule type" value="Genomic_DNA"/>
</dbReference>